<keyword evidence="1" id="KW-0732">Signal</keyword>
<dbReference type="AlphaFoldDB" id="A0A7T2LLM2"/>
<protein>
    <submittedName>
        <fullName evidence="2">DUF2141 domain-containing protein</fullName>
    </submittedName>
</protein>
<feature type="signal peptide" evidence="1">
    <location>
        <begin position="1"/>
        <end position="16"/>
    </location>
</feature>
<evidence type="ECO:0000256" key="1">
    <source>
        <dbReference type="SAM" id="SignalP"/>
    </source>
</evidence>
<feature type="chain" id="PRO_5032463178" evidence="1">
    <location>
        <begin position="17"/>
        <end position="141"/>
    </location>
</feature>
<gene>
    <name evidence="2" type="ORF">IC614_09255</name>
</gene>
<proteinExistence type="predicted"/>
<dbReference type="KEGG" id="sflv:IC614_09255"/>
<keyword evidence="3" id="KW-1185">Reference proteome</keyword>
<accession>A0A7T2LLM2</accession>
<reference evidence="2 3" key="1">
    <citation type="submission" date="2020-11" db="EMBL/GenBank/DDBJ databases">
        <title>Genome seq and assembly of Sphingosinicella sp.</title>
        <authorList>
            <person name="Chhetri G."/>
        </authorList>
    </citation>
    <scope>NUCLEOTIDE SEQUENCE [LARGE SCALE GENOMIC DNA]</scope>
    <source>
        <strain evidence="2 3">UDD2</strain>
    </source>
</reference>
<dbReference type="EMBL" id="CP065592">
    <property type="protein sequence ID" value="QPQ54518.1"/>
    <property type="molecule type" value="Genomic_DNA"/>
</dbReference>
<evidence type="ECO:0000313" key="2">
    <source>
        <dbReference type="EMBL" id="QPQ54518.1"/>
    </source>
</evidence>
<sequence>MRLAILALLAPSLAAAAPAGSDLTVRFENLRSGKGSVRVCLTQNARYFPDCKDDPAARKMLIPARDGIAHFRGIPPGQYALSAFHDENGNGKLDKMAIMPREGFGFSRNPVIRFGPPKYDDARFSVGAGQSEQKVKLRYML</sequence>
<evidence type="ECO:0000313" key="3">
    <source>
        <dbReference type="Proteomes" id="UP000594873"/>
    </source>
</evidence>
<dbReference type="Proteomes" id="UP000594873">
    <property type="component" value="Chromosome"/>
</dbReference>
<name>A0A7T2LLM2_9SPHN</name>
<dbReference type="RefSeq" id="WP_200971044.1">
    <property type="nucleotide sequence ID" value="NZ_CP065592.1"/>
</dbReference>
<dbReference type="Pfam" id="PF09912">
    <property type="entry name" value="DUF2141"/>
    <property type="match status" value="1"/>
</dbReference>
<organism evidence="2 3">
    <name type="scientific">Allosphingosinicella flava</name>
    <dbReference type="NCBI Taxonomy" id="2771430"/>
    <lineage>
        <taxon>Bacteria</taxon>
        <taxon>Pseudomonadati</taxon>
        <taxon>Pseudomonadota</taxon>
        <taxon>Alphaproteobacteria</taxon>
        <taxon>Sphingomonadales</taxon>
        <taxon>Sphingomonadaceae</taxon>
        <taxon>Allosphingosinicella</taxon>
    </lineage>
</organism>
<dbReference type="InterPro" id="IPR018673">
    <property type="entry name" value="DUF2141"/>
</dbReference>